<dbReference type="SMART" id="SM00862">
    <property type="entry name" value="Trans_reg_C"/>
    <property type="match status" value="1"/>
</dbReference>
<comment type="caution">
    <text evidence="7">The sequence shown here is derived from an EMBL/GenBank/DDBJ whole genome shotgun (WGS) entry which is preliminary data.</text>
</comment>
<feature type="DNA-binding region" description="OmpR/PhoB-type" evidence="5">
    <location>
        <begin position="1"/>
        <end position="107"/>
    </location>
</feature>
<evidence type="ECO:0000313" key="8">
    <source>
        <dbReference type="Proteomes" id="UP001602245"/>
    </source>
</evidence>
<keyword evidence="2" id="KW-0805">Transcription regulation</keyword>
<evidence type="ECO:0000259" key="6">
    <source>
        <dbReference type="PROSITE" id="PS51755"/>
    </source>
</evidence>
<dbReference type="InterPro" id="IPR036388">
    <property type="entry name" value="WH-like_DNA-bd_sf"/>
</dbReference>
<keyword evidence="3 5" id="KW-0238">DNA-binding</keyword>
<evidence type="ECO:0000256" key="3">
    <source>
        <dbReference type="ARBA" id="ARBA00023125"/>
    </source>
</evidence>
<dbReference type="SUPFAM" id="SSF48452">
    <property type="entry name" value="TPR-like"/>
    <property type="match status" value="1"/>
</dbReference>
<dbReference type="SMART" id="SM01043">
    <property type="entry name" value="BTAD"/>
    <property type="match status" value="1"/>
</dbReference>
<accession>A0ABW6WRW8</accession>
<dbReference type="SUPFAM" id="SSF46894">
    <property type="entry name" value="C-terminal effector domain of the bipartite response regulators"/>
    <property type="match status" value="1"/>
</dbReference>
<keyword evidence="4" id="KW-0804">Transcription</keyword>
<dbReference type="PANTHER" id="PTHR35807">
    <property type="entry name" value="TRANSCRIPTIONAL REGULATOR REDD-RELATED"/>
    <property type="match status" value="1"/>
</dbReference>
<dbReference type="InterPro" id="IPR051677">
    <property type="entry name" value="AfsR-DnrI-RedD_regulator"/>
</dbReference>
<comment type="similarity">
    <text evidence="1">Belongs to the AfsR/DnrI/RedD regulatory family.</text>
</comment>
<sequence length="652" mass="69510">MSAQYRDRVRVTFGVLGPVAAWDERGTPIPLKGPRHRAVLARLIAANGRAVPVAGLVSDLWVAPPAGATSAVRTFVAALRRAIEPGRPPRSPATLLVTDGLGYALRTAPGDVDAWRFEAAARDANPDVLPEALSWWRGPAYADFPDDPWARGARSRLTELRLQAVERLAEARIHAGRPADAIPDLDAHVTDHPWRENAWHLLALALYRANRQADALAVLRRARRLAGQLGLDPTPALRRLESDILHQVPPDGPADILRQVPPHGPAGVWAEAAADYDRIVAATSRARLDVTVTLLRSLAVSGGLAEARRHRTVTIAAAEELGDSELTARVIGAYDVPAIWTRSDDPAQAAMVVAAARRALARDPGPATRARLLATVAMESRGADSTPSTRAGAEEAVRLARERDDPALLAFALNALFLQTTYRPGLAGERDGIGAELIGLAAAPTSEVLGHLIRMQALGARNDFDAAGRHAEAADTLAARHDLPLVAVFTDWFRAMRLSLTDPVAAGHAYRRAAALLHGTGMPGLEKGLLDLALLTLRLRRGRPAQDGDYGPYQPWVRPLLLLSTGDNAGARRALRAAPDPPGDLLTEAMWCLLAHAARAVGDAASLARARDALRSAAGENAGAGSGLLTLGDVADFIGRFPDRGREASNKR</sequence>
<dbReference type="PROSITE" id="PS51755">
    <property type="entry name" value="OMPR_PHOB"/>
    <property type="match status" value="1"/>
</dbReference>
<evidence type="ECO:0000256" key="2">
    <source>
        <dbReference type="ARBA" id="ARBA00023015"/>
    </source>
</evidence>
<dbReference type="CDD" id="cd15831">
    <property type="entry name" value="BTAD"/>
    <property type="match status" value="1"/>
</dbReference>
<evidence type="ECO:0000313" key="7">
    <source>
        <dbReference type="EMBL" id="MFF5296049.1"/>
    </source>
</evidence>
<evidence type="ECO:0000256" key="5">
    <source>
        <dbReference type="PROSITE-ProRule" id="PRU01091"/>
    </source>
</evidence>
<protein>
    <submittedName>
        <fullName evidence="7">BTAD domain-containing putative transcriptional regulator</fullName>
    </submittedName>
</protein>
<feature type="domain" description="OmpR/PhoB-type" evidence="6">
    <location>
        <begin position="1"/>
        <end position="107"/>
    </location>
</feature>
<dbReference type="Gene3D" id="1.25.40.10">
    <property type="entry name" value="Tetratricopeptide repeat domain"/>
    <property type="match status" value="1"/>
</dbReference>
<dbReference type="InterPro" id="IPR011990">
    <property type="entry name" value="TPR-like_helical_dom_sf"/>
</dbReference>
<dbReference type="InterPro" id="IPR001867">
    <property type="entry name" value="OmpR/PhoB-type_DNA-bd"/>
</dbReference>
<evidence type="ECO:0000256" key="4">
    <source>
        <dbReference type="ARBA" id="ARBA00023163"/>
    </source>
</evidence>
<proteinExistence type="inferred from homology"/>
<dbReference type="PANTHER" id="PTHR35807:SF1">
    <property type="entry name" value="TRANSCRIPTIONAL REGULATOR REDD"/>
    <property type="match status" value="1"/>
</dbReference>
<dbReference type="InterPro" id="IPR005158">
    <property type="entry name" value="BTAD"/>
</dbReference>
<keyword evidence="8" id="KW-1185">Reference proteome</keyword>
<dbReference type="EMBL" id="JBIAZU010000008">
    <property type="protein sequence ID" value="MFF5296049.1"/>
    <property type="molecule type" value="Genomic_DNA"/>
</dbReference>
<dbReference type="Gene3D" id="1.10.10.10">
    <property type="entry name" value="Winged helix-like DNA-binding domain superfamily/Winged helix DNA-binding domain"/>
    <property type="match status" value="1"/>
</dbReference>
<dbReference type="InterPro" id="IPR016032">
    <property type="entry name" value="Sig_transdc_resp-reg_C-effctor"/>
</dbReference>
<dbReference type="Proteomes" id="UP001602245">
    <property type="component" value="Unassembled WGS sequence"/>
</dbReference>
<organism evidence="7 8">
    <name type="scientific">Paractinoplanes globisporus</name>
    <dbReference type="NCBI Taxonomy" id="113565"/>
    <lineage>
        <taxon>Bacteria</taxon>
        <taxon>Bacillati</taxon>
        <taxon>Actinomycetota</taxon>
        <taxon>Actinomycetes</taxon>
        <taxon>Micromonosporales</taxon>
        <taxon>Micromonosporaceae</taxon>
        <taxon>Paractinoplanes</taxon>
    </lineage>
</organism>
<dbReference type="RefSeq" id="WP_281171531.1">
    <property type="nucleotide sequence ID" value="NZ_JBIAZU010000008.1"/>
</dbReference>
<dbReference type="Pfam" id="PF03704">
    <property type="entry name" value="BTAD"/>
    <property type="match status" value="1"/>
</dbReference>
<dbReference type="Pfam" id="PF00486">
    <property type="entry name" value="Trans_reg_C"/>
    <property type="match status" value="1"/>
</dbReference>
<evidence type="ECO:0000256" key="1">
    <source>
        <dbReference type="ARBA" id="ARBA00005820"/>
    </source>
</evidence>
<name>A0ABW6WRW8_9ACTN</name>
<reference evidence="7 8" key="1">
    <citation type="submission" date="2024-10" db="EMBL/GenBank/DDBJ databases">
        <title>The Natural Products Discovery Center: Release of the First 8490 Sequenced Strains for Exploring Actinobacteria Biosynthetic Diversity.</title>
        <authorList>
            <person name="Kalkreuter E."/>
            <person name="Kautsar S.A."/>
            <person name="Yang D."/>
            <person name="Bader C.D."/>
            <person name="Teijaro C.N."/>
            <person name="Fluegel L."/>
            <person name="Davis C.M."/>
            <person name="Simpson J.R."/>
            <person name="Lauterbach L."/>
            <person name="Steele A.D."/>
            <person name="Gui C."/>
            <person name="Meng S."/>
            <person name="Li G."/>
            <person name="Viehrig K."/>
            <person name="Ye F."/>
            <person name="Su P."/>
            <person name="Kiefer A.F."/>
            <person name="Nichols A."/>
            <person name="Cepeda A.J."/>
            <person name="Yan W."/>
            <person name="Fan B."/>
            <person name="Jiang Y."/>
            <person name="Adhikari A."/>
            <person name="Zheng C.-J."/>
            <person name="Schuster L."/>
            <person name="Cowan T.M."/>
            <person name="Smanski M.J."/>
            <person name="Chevrette M.G."/>
            <person name="De Carvalho L.P.S."/>
            <person name="Shen B."/>
        </authorList>
    </citation>
    <scope>NUCLEOTIDE SEQUENCE [LARGE SCALE GENOMIC DNA]</scope>
    <source>
        <strain evidence="7 8">NPDC000087</strain>
    </source>
</reference>
<gene>
    <name evidence="7" type="ORF">ACFY35_42005</name>
</gene>